<sequence length="761" mass="85586">MTSPPVQPRVAYPPAVSLNPTHDFLSGVQVRSDRLMNYFLSGYFLIGLALALFYDTWLIALGVGGLSLVAYYSAKTLLPASDLYQYVLSAVYGVFMAQYIYQMHGLFEMHFFAFIGSAVLITYQKWKLQIPMMVVVLVHHAVFGYLQNSGVNEIYFTRLDYFDLLTFVIHILLAAVIFLISGLWSYQLRKYNEIQLHQAMEMVELQKEAQLSLERKRNEEVLKQINQQLSTSNLELEKARIEAEKANQAKSIFLATMSHEIRTPMNGVIGMVALLQETSLTEEQQMFTETIASCGDTLLNVINDILDFSKIESGNLELENEDFNLRQCIEDTLDIFGTRATQLGLDLIYELDENVPAQIVGDQLRLRQILTNLVGNALKFTKKGEVCVFVKPDHVAADGTLTIRFDVQDSGIGIPADKLGRLFKSFSQVDASTTRQYGGTGLGLAISLKLVQLMNGAMDVLSKPGIGSTFSFTIQTRVGTKTLTPYTRYNLIDLEGKRVLVVDDNATNLTILKRQFETWKLQPVLATGGDEALEILSKTPEIDLVITDMQMPGMDGLMLAGQIRTRLPKIPLILLSSIGEELKDEQRQLFVSVLNKPIKQHVLMKHVQNALHQQIPKSPEPVLQKKLSADFCEKYPFVLLVAEDNVMNQRVIMHILQRLGYQADMVSNGQEALEAIRDKAYSMILMDMQMPVMDGLEATRLIRQSPIKQPVIVALTANTVEGTEQSCLEAGMDDIINKPIKLEQLMAKFEKWYQQTTEIVP</sequence>
<keyword evidence="10" id="KW-0067">ATP-binding</keyword>
<keyword evidence="13 16" id="KW-0472">Membrane</keyword>
<keyword evidence="4" id="KW-1003">Cell membrane</keyword>
<evidence type="ECO:0000256" key="8">
    <source>
        <dbReference type="ARBA" id="ARBA00022741"/>
    </source>
</evidence>
<evidence type="ECO:0000256" key="13">
    <source>
        <dbReference type="ARBA" id="ARBA00023136"/>
    </source>
</evidence>
<dbReference type="FunFam" id="3.30.565.10:FF:000010">
    <property type="entry name" value="Sensor histidine kinase RcsC"/>
    <property type="match status" value="1"/>
</dbReference>
<reference evidence="19 20" key="1">
    <citation type="submission" date="2018-11" db="EMBL/GenBank/DDBJ databases">
        <authorList>
            <person name="Zhou Z."/>
            <person name="Wang G."/>
        </authorList>
    </citation>
    <scope>NUCLEOTIDE SEQUENCE [LARGE SCALE GENOMIC DNA]</scope>
    <source>
        <strain evidence="19 20">KCTC52004</strain>
    </source>
</reference>
<feature type="domain" description="Response regulatory" evidence="18">
    <location>
        <begin position="638"/>
        <end position="753"/>
    </location>
</feature>
<protein>
    <recommendedName>
        <fullName evidence="3">histidine kinase</fullName>
        <ecNumber evidence="3">2.7.13.3</ecNumber>
    </recommendedName>
</protein>
<feature type="transmembrane region" description="Helical" evidence="16">
    <location>
        <begin position="43"/>
        <end position="71"/>
    </location>
</feature>
<evidence type="ECO:0000259" key="18">
    <source>
        <dbReference type="PROSITE" id="PS50110"/>
    </source>
</evidence>
<organism evidence="19 20">
    <name type="scientific">Larkinella rosea</name>
    <dbReference type="NCBI Taxonomy" id="2025312"/>
    <lineage>
        <taxon>Bacteria</taxon>
        <taxon>Pseudomonadati</taxon>
        <taxon>Bacteroidota</taxon>
        <taxon>Cytophagia</taxon>
        <taxon>Cytophagales</taxon>
        <taxon>Spirosomataceae</taxon>
        <taxon>Larkinella</taxon>
    </lineage>
</organism>
<dbReference type="PROSITE" id="PS50109">
    <property type="entry name" value="HIS_KIN"/>
    <property type="match status" value="1"/>
</dbReference>
<evidence type="ECO:0000256" key="12">
    <source>
        <dbReference type="ARBA" id="ARBA00023012"/>
    </source>
</evidence>
<keyword evidence="11 16" id="KW-1133">Transmembrane helix</keyword>
<evidence type="ECO:0000259" key="17">
    <source>
        <dbReference type="PROSITE" id="PS50109"/>
    </source>
</evidence>
<evidence type="ECO:0000313" key="20">
    <source>
        <dbReference type="Proteomes" id="UP000271925"/>
    </source>
</evidence>
<dbReference type="InterPro" id="IPR003594">
    <property type="entry name" value="HATPase_dom"/>
</dbReference>
<dbReference type="InterPro" id="IPR011006">
    <property type="entry name" value="CheY-like_superfamily"/>
</dbReference>
<dbReference type="InterPro" id="IPR036890">
    <property type="entry name" value="HATPase_C_sf"/>
</dbReference>
<evidence type="ECO:0000256" key="1">
    <source>
        <dbReference type="ARBA" id="ARBA00000085"/>
    </source>
</evidence>
<evidence type="ECO:0000256" key="9">
    <source>
        <dbReference type="ARBA" id="ARBA00022777"/>
    </source>
</evidence>
<keyword evidence="7 16" id="KW-0812">Transmembrane</keyword>
<proteinExistence type="predicted"/>
<evidence type="ECO:0000256" key="4">
    <source>
        <dbReference type="ARBA" id="ARBA00022475"/>
    </source>
</evidence>
<dbReference type="CDD" id="cd00156">
    <property type="entry name" value="REC"/>
    <property type="match status" value="1"/>
</dbReference>
<dbReference type="EC" id="2.7.13.3" evidence="3"/>
<dbReference type="InterPro" id="IPR005467">
    <property type="entry name" value="His_kinase_dom"/>
</dbReference>
<evidence type="ECO:0000256" key="14">
    <source>
        <dbReference type="PROSITE-ProRule" id="PRU00169"/>
    </source>
</evidence>
<evidence type="ECO:0000256" key="3">
    <source>
        <dbReference type="ARBA" id="ARBA00012438"/>
    </source>
</evidence>
<dbReference type="Gene3D" id="3.40.50.2300">
    <property type="match status" value="2"/>
</dbReference>
<dbReference type="Gene3D" id="1.10.287.130">
    <property type="match status" value="1"/>
</dbReference>
<dbReference type="AlphaFoldDB" id="A0A3P1B9I3"/>
<evidence type="ECO:0000256" key="10">
    <source>
        <dbReference type="ARBA" id="ARBA00022840"/>
    </source>
</evidence>
<dbReference type="OrthoDB" id="9809670at2"/>
<comment type="subcellular location">
    <subcellularLocation>
        <location evidence="2">Cell membrane</location>
        <topology evidence="2">Multi-pass membrane protein</topology>
    </subcellularLocation>
</comment>
<dbReference type="SMART" id="SM00387">
    <property type="entry name" value="HATPase_c"/>
    <property type="match status" value="1"/>
</dbReference>
<feature type="modified residue" description="4-aspartylphosphate" evidence="14">
    <location>
        <position position="687"/>
    </location>
</feature>
<dbReference type="CDD" id="cd00082">
    <property type="entry name" value="HisKA"/>
    <property type="match status" value="1"/>
</dbReference>
<dbReference type="CDD" id="cd16922">
    <property type="entry name" value="HATPase_EvgS-ArcB-TorS-like"/>
    <property type="match status" value="1"/>
</dbReference>
<keyword evidence="12" id="KW-0902">Two-component regulatory system</keyword>
<dbReference type="InterPro" id="IPR001789">
    <property type="entry name" value="Sig_transdc_resp-reg_receiver"/>
</dbReference>
<dbReference type="FunFam" id="1.10.287.130:FF:000003">
    <property type="entry name" value="Histidine kinase"/>
    <property type="match status" value="1"/>
</dbReference>
<evidence type="ECO:0000256" key="11">
    <source>
        <dbReference type="ARBA" id="ARBA00022989"/>
    </source>
</evidence>
<feature type="transmembrane region" description="Helical" evidence="16">
    <location>
        <begin position="107"/>
        <end position="123"/>
    </location>
</feature>
<evidence type="ECO:0000256" key="7">
    <source>
        <dbReference type="ARBA" id="ARBA00022692"/>
    </source>
</evidence>
<keyword evidence="9" id="KW-0418">Kinase</keyword>
<dbReference type="SMART" id="SM00388">
    <property type="entry name" value="HisKA"/>
    <property type="match status" value="1"/>
</dbReference>
<dbReference type="InterPro" id="IPR036097">
    <property type="entry name" value="HisK_dim/P_sf"/>
</dbReference>
<dbReference type="PANTHER" id="PTHR45339:SF1">
    <property type="entry name" value="HYBRID SIGNAL TRANSDUCTION HISTIDINE KINASE J"/>
    <property type="match status" value="1"/>
</dbReference>
<keyword evidence="6" id="KW-0808">Transferase</keyword>
<comment type="caution">
    <text evidence="19">The sequence shown here is derived from an EMBL/GenBank/DDBJ whole genome shotgun (WGS) entry which is preliminary data.</text>
</comment>
<dbReference type="SUPFAM" id="SSF52172">
    <property type="entry name" value="CheY-like"/>
    <property type="match status" value="2"/>
</dbReference>
<evidence type="ECO:0000256" key="15">
    <source>
        <dbReference type="SAM" id="Coils"/>
    </source>
</evidence>
<dbReference type="PRINTS" id="PR00344">
    <property type="entry name" value="BCTRLSENSOR"/>
</dbReference>
<evidence type="ECO:0000256" key="2">
    <source>
        <dbReference type="ARBA" id="ARBA00004651"/>
    </source>
</evidence>
<dbReference type="Proteomes" id="UP000271925">
    <property type="component" value="Unassembled WGS sequence"/>
</dbReference>
<evidence type="ECO:0000256" key="5">
    <source>
        <dbReference type="ARBA" id="ARBA00022553"/>
    </source>
</evidence>
<dbReference type="PANTHER" id="PTHR45339">
    <property type="entry name" value="HYBRID SIGNAL TRANSDUCTION HISTIDINE KINASE J"/>
    <property type="match status" value="1"/>
</dbReference>
<dbReference type="InterPro" id="IPR003661">
    <property type="entry name" value="HisK_dim/P_dom"/>
</dbReference>
<dbReference type="InterPro" id="IPR004358">
    <property type="entry name" value="Sig_transdc_His_kin-like_C"/>
</dbReference>
<feature type="modified residue" description="4-aspartylphosphate" evidence="14">
    <location>
        <position position="548"/>
    </location>
</feature>
<dbReference type="RefSeq" id="WP_124879494.1">
    <property type="nucleotide sequence ID" value="NZ_RQJO01000017.1"/>
</dbReference>
<dbReference type="GO" id="GO:0005524">
    <property type="term" value="F:ATP binding"/>
    <property type="evidence" value="ECO:0007669"/>
    <property type="project" value="UniProtKB-KW"/>
</dbReference>
<feature type="transmembrane region" description="Helical" evidence="16">
    <location>
        <begin position="167"/>
        <end position="186"/>
    </location>
</feature>
<feature type="domain" description="Histidine kinase" evidence="17">
    <location>
        <begin position="256"/>
        <end position="478"/>
    </location>
</feature>
<dbReference type="SUPFAM" id="SSF55874">
    <property type="entry name" value="ATPase domain of HSP90 chaperone/DNA topoisomerase II/histidine kinase"/>
    <property type="match status" value="1"/>
</dbReference>
<dbReference type="EMBL" id="RQJO01000017">
    <property type="protein sequence ID" value="RRA97629.1"/>
    <property type="molecule type" value="Genomic_DNA"/>
</dbReference>
<dbReference type="SMART" id="SM00448">
    <property type="entry name" value="REC"/>
    <property type="match status" value="2"/>
</dbReference>
<gene>
    <name evidence="19" type="ORF">EHT25_31775</name>
</gene>
<keyword evidence="20" id="KW-1185">Reference proteome</keyword>
<feature type="coiled-coil region" evidence="15">
    <location>
        <begin position="222"/>
        <end position="249"/>
    </location>
</feature>
<dbReference type="Gene3D" id="3.30.565.10">
    <property type="entry name" value="Histidine kinase-like ATPase, C-terminal domain"/>
    <property type="match status" value="1"/>
</dbReference>
<evidence type="ECO:0000256" key="6">
    <source>
        <dbReference type="ARBA" id="ARBA00022679"/>
    </source>
</evidence>
<dbReference type="SUPFAM" id="SSF47384">
    <property type="entry name" value="Homodimeric domain of signal transducing histidine kinase"/>
    <property type="match status" value="1"/>
</dbReference>
<keyword evidence="5 14" id="KW-0597">Phosphoprotein</keyword>
<dbReference type="GO" id="GO:0000155">
    <property type="term" value="F:phosphorelay sensor kinase activity"/>
    <property type="evidence" value="ECO:0007669"/>
    <property type="project" value="InterPro"/>
</dbReference>
<name>A0A3P1B9I3_9BACT</name>
<dbReference type="GO" id="GO:0005886">
    <property type="term" value="C:plasma membrane"/>
    <property type="evidence" value="ECO:0007669"/>
    <property type="project" value="UniProtKB-SubCell"/>
</dbReference>
<dbReference type="Pfam" id="PF00512">
    <property type="entry name" value="HisKA"/>
    <property type="match status" value="1"/>
</dbReference>
<comment type="catalytic activity">
    <reaction evidence="1">
        <text>ATP + protein L-histidine = ADP + protein N-phospho-L-histidine.</text>
        <dbReference type="EC" id="2.7.13.3"/>
    </reaction>
</comment>
<dbReference type="Pfam" id="PF02518">
    <property type="entry name" value="HATPase_c"/>
    <property type="match status" value="1"/>
</dbReference>
<evidence type="ECO:0000313" key="19">
    <source>
        <dbReference type="EMBL" id="RRA97629.1"/>
    </source>
</evidence>
<feature type="domain" description="Response regulatory" evidence="18">
    <location>
        <begin position="498"/>
        <end position="611"/>
    </location>
</feature>
<keyword evidence="15" id="KW-0175">Coiled coil</keyword>
<dbReference type="PROSITE" id="PS50110">
    <property type="entry name" value="RESPONSE_REGULATORY"/>
    <property type="match status" value="2"/>
</dbReference>
<accession>A0A3P1B9I3</accession>
<evidence type="ECO:0000256" key="16">
    <source>
        <dbReference type="SAM" id="Phobius"/>
    </source>
</evidence>
<dbReference type="Pfam" id="PF00072">
    <property type="entry name" value="Response_reg"/>
    <property type="match status" value="2"/>
</dbReference>
<keyword evidence="8" id="KW-0547">Nucleotide-binding</keyword>
<dbReference type="CDD" id="cd17546">
    <property type="entry name" value="REC_hyHK_CKI1_RcsC-like"/>
    <property type="match status" value="1"/>
</dbReference>